<keyword evidence="3" id="KW-1185">Reference proteome</keyword>
<keyword evidence="2" id="KW-0456">Lyase</keyword>
<dbReference type="InterPro" id="IPR050571">
    <property type="entry name" value="Class-IV_PLP-Dep_Aminotrnsfr"/>
</dbReference>
<dbReference type="GO" id="GO:0016829">
    <property type="term" value="F:lyase activity"/>
    <property type="evidence" value="ECO:0007669"/>
    <property type="project" value="UniProtKB-KW"/>
</dbReference>
<comment type="similarity">
    <text evidence="1">Belongs to the class-IV pyridoxal-phosphate-dependent aminotransferase family.</text>
</comment>
<dbReference type="Proteomes" id="UP000239001">
    <property type="component" value="Unassembled WGS sequence"/>
</dbReference>
<comment type="caution">
    <text evidence="2">The sequence shown here is derived from an EMBL/GenBank/DDBJ whole genome shotgun (WGS) entry which is preliminary data.</text>
</comment>
<dbReference type="Gene3D" id="3.30.470.10">
    <property type="match status" value="1"/>
</dbReference>
<dbReference type="GO" id="GO:0046394">
    <property type="term" value="P:carboxylic acid biosynthetic process"/>
    <property type="evidence" value="ECO:0007669"/>
    <property type="project" value="UniProtKB-ARBA"/>
</dbReference>
<dbReference type="Gene3D" id="3.20.10.10">
    <property type="entry name" value="D-amino Acid Aminotransferase, subunit A, domain 2"/>
    <property type="match status" value="1"/>
</dbReference>
<dbReference type="OrthoDB" id="451849at2"/>
<evidence type="ECO:0000313" key="3">
    <source>
        <dbReference type="Proteomes" id="UP000239001"/>
    </source>
</evidence>
<dbReference type="RefSeq" id="WP_106454861.1">
    <property type="nucleotide sequence ID" value="NZ_PXOH01000001.1"/>
</dbReference>
<evidence type="ECO:0000313" key="2">
    <source>
        <dbReference type="EMBL" id="PSF39238.1"/>
    </source>
</evidence>
<sequence>MFWYDGQLIEKDELTLSIHHPSLLYGAMVFTTMRVYEQSLEHPLTHWQEHGDRINSSLQAFGWPSPNWSQIRQEVETLLPSYPVIRIAIFPDGTEWIIGRTLPNDLSTRQQKGIIGWVAQDPLFERSLSHHKTANYLGAWLASNRAQHFGAKEAILVDTEGLWLETSTGNLWGWTKGCWYTPDLKKGLLPGIARSKLLNWLKLQNIPVQQNQWTSQFIKELDVVAYSNSVMEIIPFMQIWDQGVKWVYSPTHSVLEQLRSYFQQKS</sequence>
<organism evidence="2 3">
    <name type="scientific">Aphanothece hegewaldii CCALA 016</name>
    <dbReference type="NCBI Taxonomy" id="2107694"/>
    <lineage>
        <taxon>Bacteria</taxon>
        <taxon>Bacillati</taxon>
        <taxon>Cyanobacteriota</taxon>
        <taxon>Cyanophyceae</taxon>
        <taxon>Oscillatoriophycideae</taxon>
        <taxon>Chroococcales</taxon>
        <taxon>Aphanothecaceae</taxon>
        <taxon>Aphanothece</taxon>
    </lineage>
</organism>
<dbReference type="InterPro" id="IPR036038">
    <property type="entry name" value="Aminotransferase-like"/>
</dbReference>
<reference evidence="2 3" key="2">
    <citation type="submission" date="2018-03" db="EMBL/GenBank/DDBJ databases">
        <authorList>
            <person name="Keele B.F."/>
        </authorList>
    </citation>
    <scope>NUCLEOTIDE SEQUENCE [LARGE SCALE GENOMIC DNA]</scope>
    <source>
        <strain evidence="2 3">CCALA 016</strain>
    </source>
</reference>
<dbReference type="EMBL" id="PXOH01000001">
    <property type="protein sequence ID" value="PSF39238.1"/>
    <property type="molecule type" value="Genomic_DNA"/>
</dbReference>
<dbReference type="Pfam" id="PF01063">
    <property type="entry name" value="Aminotran_4"/>
    <property type="match status" value="1"/>
</dbReference>
<accession>A0A2T1M340</accession>
<evidence type="ECO:0000256" key="1">
    <source>
        <dbReference type="ARBA" id="ARBA00009320"/>
    </source>
</evidence>
<dbReference type="PANTHER" id="PTHR42743:SF11">
    <property type="entry name" value="AMINODEOXYCHORISMATE LYASE"/>
    <property type="match status" value="1"/>
</dbReference>
<name>A0A2T1M340_9CHRO</name>
<dbReference type="AlphaFoldDB" id="A0A2T1M340"/>
<protein>
    <submittedName>
        <fullName evidence="2">4-amino-4-deoxychorismate lyase</fullName>
    </submittedName>
</protein>
<dbReference type="InterPro" id="IPR043132">
    <property type="entry name" value="BCAT-like_C"/>
</dbReference>
<dbReference type="InterPro" id="IPR043131">
    <property type="entry name" value="BCAT-like_N"/>
</dbReference>
<gene>
    <name evidence="2" type="ORF">C7H19_00150</name>
</gene>
<dbReference type="PANTHER" id="PTHR42743">
    <property type="entry name" value="AMINO-ACID AMINOTRANSFERASE"/>
    <property type="match status" value="1"/>
</dbReference>
<proteinExistence type="inferred from homology"/>
<reference evidence="2 3" key="1">
    <citation type="submission" date="2018-03" db="EMBL/GenBank/DDBJ databases">
        <title>The ancient ancestry and fast evolution of plastids.</title>
        <authorList>
            <person name="Moore K.R."/>
            <person name="Magnabosco C."/>
            <person name="Momper L."/>
            <person name="Gold D.A."/>
            <person name="Bosak T."/>
            <person name="Fournier G.P."/>
        </authorList>
    </citation>
    <scope>NUCLEOTIDE SEQUENCE [LARGE SCALE GENOMIC DNA]</scope>
    <source>
        <strain evidence="2 3">CCALA 016</strain>
    </source>
</reference>
<dbReference type="GO" id="GO:0005829">
    <property type="term" value="C:cytosol"/>
    <property type="evidence" value="ECO:0007669"/>
    <property type="project" value="TreeGrafter"/>
</dbReference>
<dbReference type="InterPro" id="IPR001544">
    <property type="entry name" value="Aminotrans_IV"/>
</dbReference>
<dbReference type="SUPFAM" id="SSF56752">
    <property type="entry name" value="D-aminoacid aminotransferase-like PLP-dependent enzymes"/>
    <property type="match status" value="1"/>
</dbReference>